<dbReference type="OrthoDB" id="2617571at2"/>
<accession>A0A066YJA7</accession>
<keyword evidence="2" id="KW-1185">Reference proteome</keyword>
<organism evidence="1 2">
    <name type="scientific">Kitasatospora cheerisanensis KCTC 2395</name>
    <dbReference type="NCBI Taxonomy" id="1348663"/>
    <lineage>
        <taxon>Bacteria</taxon>
        <taxon>Bacillati</taxon>
        <taxon>Actinomycetota</taxon>
        <taxon>Actinomycetes</taxon>
        <taxon>Kitasatosporales</taxon>
        <taxon>Streptomycetaceae</taxon>
        <taxon>Kitasatospora</taxon>
    </lineage>
</organism>
<dbReference type="EMBL" id="JNBY01000138">
    <property type="protein sequence ID" value="KDN81573.1"/>
    <property type="molecule type" value="Genomic_DNA"/>
</dbReference>
<reference evidence="1 2" key="1">
    <citation type="submission" date="2014-05" db="EMBL/GenBank/DDBJ databases">
        <title>Draft Genome Sequence of Kitasatospora cheerisanensis KCTC 2395.</title>
        <authorList>
            <person name="Nam D.H."/>
        </authorList>
    </citation>
    <scope>NUCLEOTIDE SEQUENCE [LARGE SCALE GENOMIC DNA]</scope>
    <source>
        <strain evidence="1 2">KCTC 2395</strain>
    </source>
</reference>
<evidence type="ECO:0000313" key="1">
    <source>
        <dbReference type="EMBL" id="KDN81573.1"/>
    </source>
</evidence>
<sequence length="120" mass="13304">MSLLVHTFVRRPDGDWELLEDPPYGRTLAGFERTRTHLWGSAPVRALGARFLPRLATTDLLVDHPDLDAFLTECATLRTHHESLATQCGCAPDYLTARLDNITAAAHRAKSEPTGGVLIW</sequence>
<dbReference type="Proteomes" id="UP000027178">
    <property type="component" value="Unassembled WGS sequence"/>
</dbReference>
<dbReference type="RefSeq" id="WP_051653656.1">
    <property type="nucleotide sequence ID" value="NZ_KK853997.1"/>
</dbReference>
<dbReference type="HOGENOM" id="CLU_162727_0_0_11"/>
<name>A0A066YJA7_9ACTN</name>
<dbReference type="AlphaFoldDB" id="A0A066YJA7"/>
<dbReference type="PATRIC" id="fig|1348663.4.peg.6458"/>
<evidence type="ECO:0000313" key="2">
    <source>
        <dbReference type="Proteomes" id="UP000027178"/>
    </source>
</evidence>
<gene>
    <name evidence="1" type="ORF">KCH_66750</name>
</gene>
<protein>
    <submittedName>
        <fullName evidence="1">Uncharacterized protein</fullName>
    </submittedName>
</protein>
<dbReference type="eggNOG" id="ENOG5031UUF">
    <property type="taxonomic scope" value="Bacteria"/>
</dbReference>
<comment type="caution">
    <text evidence="1">The sequence shown here is derived from an EMBL/GenBank/DDBJ whole genome shotgun (WGS) entry which is preliminary data.</text>
</comment>
<proteinExistence type="predicted"/>